<comment type="similarity">
    <text evidence="2">Belongs to the peptidase M13 family.</text>
</comment>
<evidence type="ECO:0000256" key="6">
    <source>
        <dbReference type="ARBA" id="ARBA00022833"/>
    </source>
</evidence>
<evidence type="ECO:0000256" key="1">
    <source>
        <dbReference type="ARBA" id="ARBA00001947"/>
    </source>
</evidence>
<protein>
    <submittedName>
        <fullName evidence="10">Peptidase M13</fullName>
    </submittedName>
</protein>
<keyword evidence="11" id="KW-1185">Reference proteome</keyword>
<dbReference type="RefSeq" id="WP_109265560.1">
    <property type="nucleotide sequence ID" value="NZ_QEWP01000016.1"/>
</dbReference>
<dbReference type="GO" id="GO:0005886">
    <property type="term" value="C:plasma membrane"/>
    <property type="evidence" value="ECO:0007669"/>
    <property type="project" value="TreeGrafter"/>
</dbReference>
<evidence type="ECO:0000313" key="11">
    <source>
        <dbReference type="Proteomes" id="UP000244956"/>
    </source>
</evidence>
<evidence type="ECO:0000313" key="10">
    <source>
        <dbReference type="EMBL" id="PWD98349.1"/>
    </source>
</evidence>
<dbReference type="PRINTS" id="PR00786">
    <property type="entry name" value="NEPRILYSIN"/>
</dbReference>
<feature type="domain" description="Peptidase M13 N-terminal" evidence="9">
    <location>
        <begin position="45"/>
        <end position="424"/>
    </location>
</feature>
<proteinExistence type="inferred from homology"/>
<accession>A0A2U2B5J5</accession>
<dbReference type="Pfam" id="PF01431">
    <property type="entry name" value="Peptidase_M13"/>
    <property type="match status" value="1"/>
</dbReference>
<dbReference type="GO" id="GO:0004222">
    <property type="term" value="F:metalloendopeptidase activity"/>
    <property type="evidence" value="ECO:0007669"/>
    <property type="project" value="InterPro"/>
</dbReference>
<dbReference type="PANTHER" id="PTHR11733">
    <property type="entry name" value="ZINC METALLOPROTEASE FAMILY M13 NEPRILYSIN-RELATED"/>
    <property type="match status" value="1"/>
</dbReference>
<keyword evidence="6" id="KW-0862">Zinc</keyword>
<dbReference type="GO" id="GO:0016485">
    <property type="term" value="P:protein processing"/>
    <property type="evidence" value="ECO:0007669"/>
    <property type="project" value="TreeGrafter"/>
</dbReference>
<evidence type="ECO:0000256" key="3">
    <source>
        <dbReference type="ARBA" id="ARBA00022670"/>
    </source>
</evidence>
<evidence type="ECO:0000259" key="9">
    <source>
        <dbReference type="Pfam" id="PF05649"/>
    </source>
</evidence>
<dbReference type="Gene3D" id="1.10.1380.10">
    <property type="entry name" value="Neutral endopeptidase , domain2"/>
    <property type="match status" value="1"/>
</dbReference>
<dbReference type="InterPro" id="IPR008753">
    <property type="entry name" value="Peptidase_M13_N"/>
</dbReference>
<evidence type="ECO:0000256" key="2">
    <source>
        <dbReference type="ARBA" id="ARBA00007357"/>
    </source>
</evidence>
<dbReference type="OrthoDB" id="9775677at2"/>
<dbReference type="SUPFAM" id="SSF55486">
    <property type="entry name" value="Metalloproteases ('zincins'), catalytic domain"/>
    <property type="match status" value="1"/>
</dbReference>
<dbReference type="PROSITE" id="PS51257">
    <property type="entry name" value="PROKAR_LIPOPROTEIN"/>
    <property type="match status" value="1"/>
</dbReference>
<dbReference type="InterPro" id="IPR024079">
    <property type="entry name" value="MetalloPept_cat_dom_sf"/>
</dbReference>
<keyword evidence="3" id="KW-0645">Protease</keyword>
<dbReference type="InterPro" id="IPR000718">
    <property type="entry name" value="Peptidase_M13"/>
</dbReference>
<comment type="cofactor">
    <cofactor evidence="1">
        <name>Zn(2+)</name>
        <dbReference type="ChEBI" id="CHEBI:29105"/>
    </cofactor>
</comment>
<organism evidence="10 11">
    <name type="scientific">Marinilabilia rubra</name>
    <dbReference type="NCBI Taxonomy" id="2162893"/>
    <lineage>
        <taxon>Bacteria</taxon>
        <taxon>Pseudomonadati</taxon>
        <taxon>Bacteroidota</taxon>
        <taxon>Bacteroidia</taxon>
        <taxon>Marinilabiliales</taxon>
        <taxon>Marinilabiliaceae</taxon>
        <taxon>Marinilabilia</taxon>
    </lineage>
</organism>
<evidence type="ECO:0000256" key="4">
    <source>
        <dbReference type="ARBA" id="ARBA00022723"/>
    </source>
</evidence>
<keyword evidence="7" id="KW-0482">Metalloprotease</keyword>
<dbReference type="InterPro" id="IPR042089">
    <property type="entry name" value="Peptidase_M13_dom_2"/>
</dbReference>
<reference evidence="10 11" key="1">
    <citation type="submission" date="2018-05" db="EMBL/GenBank/DDBJ databases">
        <title>Marinilabilia rubrum sp. nov., isolated from saltern sediment.</title>
        <authorList>
            <person name="Zhang R."/>
        </authorList>
    </citation>
    <scope>NUCLEOTIDE SEQUENCE [LARGE SCALE GENOMIC DNA]</scope>
    <source>
        <strain evidence="10 11">WTE16</strain>
    </source>
</reference>
<sequence length="681" mass="77532">MKFFKPFIFAATGILALSACSTKGPGKENRRAVFSPENMDTTVSPGENFYQYANGGWIENHPLPDDKSRYGAFDMLAEENREKVRTIIEEASEMEAKDGSVAQQIGDFFATGMDSMAIEKAGLAPLKDQFQLIAQVKDPKSLVKVTAELHKQQIAPFFYLYSSPDKKNSEMVITNFYQGGLGLPDRDYYFDDSERGENLRTAYKKYLTTLFTLKGETKEKAGEIASEVFELEKRMAKASNTRLENRNPQKTYNPTNIEGLAEMAPGFDWNLYFNTVGLSDPGKINVGQPDFMANVAAMAKKVSPEQWHSYLNATVLRRMAPYLPHGFVDASFEMYGKTLSGQPSKEPRWKRVLNTTNGALGEAVGQLYVEKYFPPEAKERMLELVGNLKKSFARRIDQLDWMSDSTKEEAHKKLKAINVKIGYPDKWRDYSDLEVSNDSYAENVLRSNRLDFVYDLNKIGKPVDEDEWHMYPQTVNAYYNPLANEIVFPAAILQPPFFYAYGDDAVNYGAIGMVIGHEMTHGFDDQGRQFDKDGNMNDWWSPSDAEKFDKRAQVLVDRYDKFTVLDTVKADGELTLGENIADLGGLNITYQAYKMSLEGEPEPEKLDGFTDDQRFFLAYARVWAQNIRNEEILRRTKEDVHSLGKWRVNGPLPNMETFVEAFDIEESGEMYLDPEKRASIW</sequence>
<dbReference type="EMBL" id="QEWP01000016">
    <property type="protein sequence ID" value="PWD98349.1"/>
    <property type="molecule type" value="Genomic_DNA"/>
</dbReference>
<dbReference type="Gene3D" id="3.40.390.10">
    <property type="entry name" value="Collagenase (Catalytic Domain)"/>
    <property type="match status" value="1"/>
</dbReference>
<keyword evidence="4" id="KW-0479">Metal-binding</keyword>
<keyword evidence="5" id="KW-0378">Hydrolase</keyword>
<name>A0A2U2B5J5_9BACT</name>
<dbReference type="PROSITE" id="PS51885">
    <property type="entry name" value="NEPRILYSIN"/>
    <property type="match status" value="1"/>
</dbReference>
<gene>
    <name evidence="10" type="ORF">DDZ16_16370</name>
</gene>
<dbReference type="Pfam" id="PF05649">
    <property type="entry name" value="Peptidase_M13_N"/>
    <property type="match status" value="1"/>
</dbReference>
<dbReference type="AlphaFoldDB" id="A0A2U2B5J5"/>
<comment type="caution">
    <text evidence="10">The sequence shown here is derived from an EMBL/GenBank/DDBJ whole genome shotgun (WGS) entry which is preliminary data.</text>
</comment>
<dbReference type="GO" id="GO:0046872">
    <property type="term" value="F:metal ion binding"/>
    <property type="evidence" value="ECO:0007669"/>
    <property type="project" value="UniProtKB-KW"/>
</dbReference>
<dbReference type="CDD" id="cd08662">
    <property type="entry name" value="M13"/>
    <property type="match status" value="1"/>
</dbReference>
<feature type="domain" description="Peptidase M13 C-terminal" evidence="8">
    <location>
        <begin position="476"/>
        <end position="677"/>
    </location>
</feature>
<evidence type="ECO:0000259" key="8">
    <source>
        <dbReference type="Pfam" id="PF01431"/>
    </source>
</evidence>
<dbReference type="PANTHER" id="PTHR11733:SF167">
    <property type="entry name" value="FI17812P1-RELATED"/>
    <property type="match status" value="1"/>
</dbReference>
<dbReference type="Proteomes" id="UP000244956">
    <property type="component" value="Unassembled WGS sequence"/>
</dbReference>
<evidence type="ECO:0000256" key="7">
    <source>
        <dbReference type="ARBA" id="ARBA00023049"/>
    </source>
</evidence>
<dbReference type="InterPro" id="IPR018497">
    <property type="entry name" value="Peptidase_M13_C"/>
</dbReference>
<evidence type="ECO:0000256" key="5">
    <source>
        <dbReference type="ARBA" id="ARBA00022801"/>
    </source>
</evidence>